<dbReference type="WBParaSite" id="nRc.2.0.1.t20686-RA">
    <property type="protein sequence ID" value="nRc.2.0.1.t20686-RA"/>
    <property type="gene ID" value="nRc.2.0.1.g20686"/>
</dbReference>
<keyword evidence="1" id="KW-1185">Reference proteome</keyword>
<protein>
    <submittedName>
        <fullName evidence="2">Uncharacterized protein</fullName>
    </submittedName>
</protein>
<evidence type="ECO:0000313" key="1">
    <source>
        <dbReference type="Proteomes" id="UP000887565"/>
    </source>
</evidence>
<organism evidence="1 2">
    <name type="scientific">Romanomermis culicivorax</name>
    <name type="common">Nematode worm</name>
    <dbReference type="NCBI Taxonomy" id="13658"/>
    <lineage>
        <taxon>Eukaryota</taxon>
        <taxon>Metazoa</taxon>
        <taxon>Ecdysozoa</taxon>
        <taxon>Nematoda</taxon>
        <taxon>Enoplea</taxon>
        <taxon>Dorylaimia</taxon>
        <taxon>Mermithida</taxon>
        <taxon>Mermithoidea</taxon>
        <taxon>Mermithidae</taxon>
        <taxon>Romanomermis</taxon>
    </lineage>
</organism>
<proteinExistence type="predicted"/>
<dbReference type="AlphaFoldDB" id="A0A915J2J3"/>
<reference evidence="2" key="1">
    <citation type="submission" date="2022-11" db="UniProtKB">
        <authorList>
            <consortium name="WormBaseParasite"/>
        </authorList>
    </citation>
    <scope>IDENTIFICATION</scope>
</reference>
<sequence>MLVNAAKYVINKIQNKLKKCSDWTNKKIIFTIIEGLSFKSTTLQSQHVATCPQSFIKVLTPVRYDLYFTYHNLGRALEKLCLKLSK</sequence>
<evidence type="ECO:0000313" key="2">
    <source>
        <dbReference type="WBParaSite" id="nRc.2.0.1.t20686-RA"/>
    </source>
</evidence>
<name>A0A915J2J3_ROMCU</name>
<accession>A0A915J2J3</accession>
<dbReference type="Proteomes" id="UP000887565">
    <property type="component" value="Unplaced"/>
</dbReference>